<gene>
    <name evidence="2" type="ORF">DY245_26535</name>
</gene>
<keyword evidence="1" id="KW-0732">Signal</keyword>
<accession>A0A371PYD6</accession>
<proteinExistence type="predicted"/>
<dbReference type="Proteomes" id="UP000262477">
    <property type="component" value="Unassembled WGS sequence"/>
</dbReference>
<evidence type="ECO:0000313" key="2">
    <source>
        <dbReference type="EMBL" id="REK87485.1"/>
    </source>
</evidence>
<feature type="chain" id="PRO_5017068150" description="Sortase" evidence="1">
    <location>
        <begin position="29"/>
        <end position="146"/>
    </location>
</feature>
<evidence type="ECO:0000313" key="3">
    <source>
        <dbReference type="Proteomes" id="UP000262477"/>
    </source>
</evidence>
<sequence length="146" mass="14662">MVVKPARIAAVALISATTLGIAAPVASAQVEPNPMVAGQRVRISDDRQCAPAGAARAASTLFGSVVLRPGERGMAARARVAERATPGRYKVTIECAPGGARFTETVTVRGGRGEGVNTAQAAGGLALLVLAGGAAYGLRRGVIGRS</sequence>
<protein>
    <recommendedName>
        <fullName evidence="4">Sortase</fullName>
    </recommendedName>
</protein>
<dbReference type="RefSeq" id="WP_128509739.1">
    <property type="nucleotide sequence ID" value="NZ_QUAC01000211.1"/>
</dbReference>
<feature type="signal peptide" evidence="1">
    <location>
        <begin position="1"/>
        <end position="28"/>
    </location>
</feature>
<comment type="caution">
    <text evidence="2">The sequence shown here is derived from an EMBL/GenBank/DDBJ whole genome shotgun (WGS) entry which is preliminary data.</text>
</comment>
<reference evidence="2 3" key="1">
    <citation type="submission" date="2018-08" db="EMBL/GenBank/DDBJ databases">
        <title>Streptomyces NEAU-D10 sp. nov., a novel Actinomycete isolated from soil.</title>
        <authorList>
            <person name="Jin L."/>
        </authorList>
    </citation>
    <scope>NUCLEOTIDE SEQUENCE [LARGE SCALE GENOMIC DNA]</scope>
    <source>
        <strain evidence="2 3">NEAU-D10</strain>
    </source>
</reference>
<evidence type="ECO:0008006" key="4">
    <source>
        <dbReference type="Google" id="ProtNLM"/>
    </source>
</evidence>
<dbReference type="AlphaFoldDB" id="A0A371PYD6"/>
<evidence type="ECO:0000256" key="1">
    <source>
        <dbReference type="SAM" id="SignalP"/>
    </source>
</evidence>
<keyword evidence="3" id="KW-1185">Reference proteome</keyword>
<name>A0A371PYD6_STRIH</name>
<dbReference type="EMBL" id="QUAC01000211">
    <property type="protein sequence ID" value="REK87485.1"/>
    <property type="molecule type" value="Genomic_DNA"/>
</dbReference>
<dbReference type="OrthoDB" id="3403816at2"/>
<organism evidence="2 3">
    <name type="scientific">Streptomyces inhibens</name>
    <dbReference type="NCBI Taxonomy" id="2293571"/>
    <lineage>
        <taxon>Bacteria</taxon>
        <taxon>Bacillati</taxon>
        <taxon>Actinomycetota</taxon>
        <taxon>Actinomycetes</taxon>
        <taxon>Kitasatosporales</taxon>
        <taxon>Streptomycetaceae</taxon>
        <taxon>Streptomyces</taxon>
    </lineage>
</organism>